<accession>A0A4C1SMC3</accession>
<evidence type="ECO:0000313" key="2">
    <source>
        <dbReference type="Proteomes" id="UP000299102"/>
    </source>
</evidence>
<sequence length="104" mass="11420">MAHLCSGIPLGPLTRRRVVRPIDDCSSPPSAYSLPLSAASAKPCRAVRIGAIGVHVSAWKRQRRHTSRKLKKEIVIPADNFVTNRRIMKNFGTENVLPQAVPAI</sequence>
<reference evidence="1 2" key="1">
    <citation type="journal article" date="2019" name="Commun. Biol.">
        <title>The bagworm genome reveals a unique fibroin gene that provides high tensile strength.</title>
        <authorList>
            <person name="Kono N."/>
            <person name="Nakamura H."/>
            <person name="Ohtoshi R."/>
            <person name="Tomita M."/>
            <person name="Numata K."/>
            <person name="Arakawa K."/>
        </authorList>
    </citation>
    <scope>NUCLEOTIDE SEQUENCE [LARGE SCALE GENOMIC DNA]</scope>
</reference>
<proteinExistence type="predicted"/>
<dbReference type="EMBL" id="BGZK01003547">
    <property type="protein sequence ID" value="GBP02447.1"/>
    <property type="molecule type" value="Genomic_DNA"/>
</dbReference>
<organism evidence="1 2">
    <name type="scientific">Eumeta variegata</name>
    <name type="common">Bagworm moth</name>
    <name type="synonym">Eumeta japonica</name>
    <dbReference type="NCBI Taxonomy" id="151549"/>
    <lineage>
        <taxon>Eukaryota</taxon>
        <taxon>Metazoa</taxon>
        <taxon>Ecdysozoa</taxon>
        <taxon>Arthropoda</taxon>
        <taxon>Hexapoda</taxon>
        <taxon>Insecta</taxon>
        <taxon>Pterygota</taxon>
        <taxon>Neoptera</taxon>
        <taxon>Endopterygota</taxon>
        <taxon>Lepidoptera</taxon>
        <taxon>Glossata</taxon>
        <taxon>Ditrysia</taxon>
        <taxon>Tineoidea</taxon>
        <taxon>Psychidae</taxon>
        <taxon>Oiketicinae</taxon>
        <taxon>Eumeta</taxon>
    </lineage>
</organism>
<keyword evidence="2" id="KW-1185">Reference proteome</keyword>
<protein>
    <submittedName>
        <fullName evidence="1">Uncharacterized protein</fullName>
    </submittedName>
</protein>
<dbReference type="AlphaFoldDB" id="A0A4C1SMC3"/>
<comment type="caution">
    <text evidence="1">The sequence shown here is derived from an EMBL/GenBank/DDBJ whole genome shotgun (WGS) entry which is preliminary data.</text>
</comment>
<dbReference type="Proteomes" id="UP000299102">
    <property type="component" value="Unassembled WGS sequence"/>
</dbReference>
<gene>
    <name evidence="1" type="ORF">EVAR_72206_1</name>
</gene>
<evidence type="ECO:0000313" key="1">
    <source>
        <dbReference type="EMBL" id="GBP02447.1"/>
    </source>
</evidence>
<name>A0A4C1SMC3_EUMVA</name>